<dbReference type="EMBL" id="MU274923">
    <property type="protein sequence ID" value="KAI0086580.1"/>
    <property type="molecule type" value="Genomic_DNA"/>
</dbReference>
<dbReference type="Proteomes" id="UP001055072">
    <property type="component" value="Unassembled WGS sequence"/>
</dbReference>
<gene>
    <name evidence="1" type="ORF">BDY19DRAFT_894614</name>
</gene>
<evidence type="ECO:0000313" key="1">
    <source>
        <dbReference type="EMBL" id="KAI0086580.1"/>
    </source>
</evidence>
<name>A0ACB8TX57_9APHY</name>
<reference evidence="1" key="1">
    <citation type="journal article" date="2021" name="Environ. Microbiol.">
        <title>Gene family expansions and transcriptome signatures uncover fungal adaptations to wood decay.</title>
        <authorList>
            <person name="Hage H."/>
            <person name="Miyauchi S."/>
            <person name="Viragh M."/>
            <person name="Drula E."/>
            <person name="Min B."/>
            <person name="Chaduli D."/>
            <person name="Navarro D."/>
            <person name="Favel A."/>
            <person name="Norest M."/>
            <person name="Lesage-Meessen L."/>
            <person name="Balint B."/>
            <person name="Merenyi Z."/>
            <person name="de Eugenio L."/>
            <person name="Morin E."/>
            <person name="Martinez A.T."/>
            <person name="Baldrian P."/>
            <person name="Stursova M."/>
            <person name="Martinez M.J."/>
            <person name="Novotny C."/>
            <person name="Magnuson J.K."/>
            <person name="Spatafora J.W."/>
            <person name="Maurice S."/>
            <person name="Pangilinan J."/>
            <person name="Andreopoulos W."/>
            <person name="LaButti K."/>
            <person name="Hundley H."/>
            <person name="Na H."/>
            <person name="Kuo A."/>
            <person name="Barry K."/>
            <person name="Lipzen A."/>
            <person name="Henrissat B."/>
            <person name="Riley R."/>
            <person name="Ahrendt S."/>
            <person name="Nagy L.G."/>
            <person name="Grigoriev I.V."/>
            <person name="Martin F."/>
            <person name="Rosso M.N."/>
        </authorList>
    </citation>
    <scope>NUCLEOTIDE SEQUENCE</scope>
    <source>
        <strain evidence="1">CBS 384.51</strain>
    </source>
</reference>
<keyword evidence="2" id="KW-1185">Reference proteome</keyword>
<proteinExistence type="predicted"/>
<protein>
    <submittedName>
        <fullName evidence="1">Uncharacterized protein</fullName>
    </submittedName>
</protein>
<evidence type="ECO:0000313" key="2">
    <source>
        <dbReference type="Proteomes" id="UP001055072"/>
    </source>
</evidence>
<comment type="caution">
    <text evidence="1">The sequence shown here is derived from an EMBL/GenBank/DDBJ whole genome shotgun (WGS) entry which is preliminary data.</text>
</comment>
<sequence>MALPPTIHQGILNFPGATPESKAAAERLLEADRLKHHCFWGKSRFHNHLSHHILATYDLGASAKQLQAIYDAEKDGLDDINLAAVEEQHVNMTSNNWTEFLGEEKYYASFVHFFTATIAELGAGETLEQFVFSPKANGNGSNMLLRFVGGALHPLIQTGYALEFGSDAMLAQALAQTAVHSPPPPEVFDLRLQPIIVNGGDGVASTATSGHRQPRHGHSLFSILRETYSSPIMHPVMPYDPDALLSKRREDALKDGRRAQEIVRLCSLWVIDPSDIGSKVEELLWMATLLLASTGKPGRKPRLDFFLMHMLTASLFLPSLVDTIPTSQSKAAVLKAVLSVMLIYLLVRGRPRIDADLLMGYTSTPRPPNAKQDVAYTNPWPEILASVVHAPDAHTVKAIRSLYYAAQKYGTTPKGGAIGAFLPGTEEETLKGLSNVDGTIFVRAAGVVMDTLGWVTHGQQEGAWDRSALGWDDAWNDGR</sequence>
<accession>A0ACB8TX57</accession>
<organism evidence="1 2">
    <name type="scientific">Irpex rosettiformis</name>
    <dbReference type="NCBI Taxonomy" id="378272"/>
    <lineage>
        <taxon>Eukaryota</taxon>
        <taxon>Fungi</taxon>
        <taxon>Dikarya</taxon>
        <taxon>Basidiomycota</taxon>
        <taxon>Agaricomycotina</taxon>
        <taxon>Agaricomycetes</taxon>
        <taxon>Polyporales</taxon>
        <taxon>Irpicaceae</taxon>
        <taxon>Irpex</taxon>
    </lineage>
</organism>